<organism evidence="2 3">
    <name type="scientific">Treponema bryantii</name>
    <dbReference type="NCBI Taxonomy" id="163"/>
    <lineage>
        <taxon>Bacteria</taxon>
        <taxon>Pseudomonadati</taxon>
        <taxon>Spirochaetota</taxon>
        <taxon>Spirochaetia</taxon>
        <taxon>Spirochaetales</taxon>
        <taxon>Treponemataceae</taxon>
        <taxon>Treponema</taxon>
    </lineage>
</organism>
<feature type="transmembrane region" description="Helical" evidence="1">
    <location>
        <begin position="90"/>
        <end position="109"/>
    </location>
</feature>
<evidence type="ECO:0000313" key="3">
    <source>
        <dbReference type="Proteomes" id="UP000182737"/>
    </source>
</evidence>
<keyword evidence="1" id="KW-0472">Membrane</keyword>
<proteinExistence type="predicted"/>
<keyword evidence="3" id="KW-1185">Reference proteome</keyword>
<evidence type="ECO:0000256" key="1">
    <source>
        <dbReference type="SAM" id="Phobius"/>
    </source>
</evidence>
<dbReference type="EMBL" id="FORI01000016">
    <property type="protein sequence ID" value="SFJ09065.1"/>
    <property type="molecule type" value="Genomic_DNA"/>
</dbReference>
<keyword evidence="2" id="KW-0808">Transferase</keyword>
<reference evidence="3" key="1">
    <citation type="submission" date="2016-10" db="EMBL/GenBank/DDBJ databases">
        <authorList>
            <person name="Varghese N."/>
            <person name="Submissions S."/>
        </authorList>
    </citation>
    <scope>NUCLEOTIDE SEQUENCE [LARGE SCALE GENOMIC DNA]</scope>
    <source>
        <strain evidence="3">XBD1002</strain>
    </source>
</reference>
<dbReference type="GO" id="GO:0004143">
    <property type="term" value="F:ATP-dependent diacylglycerol kinase activity"/>
    <property type="evidence" value="ECO:0007669"/>
    <property type="project" value="InterPro"/>
</dbReference>
<feature type="transmembrane region" description="Helical" evidence="1">
    <location>
        <begin position="115"/>
        <end position="134"/>
    </location>
</feature>
<dbReference type="PANTHER" id="PTHR31303:SF1">
    <property type="entry name" value="CTP-DEPENDENT DIACYLGLYCEROL KINASE 1"/>
    <property type="match status" value="1"/>
</dbReference>
<dbReference type="OrthoDB" id="9813239at2"/>
<protein>
    <submittedName>
        <fullName evidence="2">Dolichol kinase</fullName>
    </submittedName>
</protein>
<dbReference type="RefSeq" id="WP_074933851.1">
    <property type="nucleotide sequence ID" value="NZ_FORI01000016.1"/>
</dbReference>
<dbReference type="PANTHER" id="PTHR31303">
    <property type="entry name" value="CTP-DEPENDENT DIACYLGLYCEROL KINASE 1"/>
    <property type="match status" value="1"/>
</dbReference>
<keyword evidence="2" id="KW-0418">Kinase</keyword>
<dbReference type="Proteomes" id="UP000182737">
    <property type="component" value="Unassembled WGS sequence"/>
</dbReference>
<name>A0A1I3NIV3_9SPIR</name>
<feature type="transmembrane region" description="Helical" evidence="1">
    <location>
        <begin position="154"/>
        <end position="181"/>
    </location>
</feature>
<accession>A0A1I3NIV3</accession>
<dbReference type="InterPro" id="IPR037997">
    <property type="entry name" value="Dgk1-like"/>
</dbReference>
<gene>
    <name evidence="2" type="ORF">SAMN04487775_1169</name>
</gene>
<dbReference type="AlphaFoldDB" id="A0A1I3NIV3"/>
<keyword evidence="1" id="KW-0812">Transmembrane</keyword>
<feature type="transmembrane region" description="Helical" evidence="1">
    <location>
        <begin position="43"/>
        <end position="60"/>
    </location>
</feature>
<evidence type="ECO:0000313" key="2">
    <source>
        <dbReference type="EMBL" id="SFJ09065.1"/>
    </source>
</evidence>
<keyword evidence="1" id="KW-1133">Transmembrane helix</keyword>
<sequence length="206" mass="22269">MQTQRNPVYGIVARQRLNALLKELFRKSIHICSSFVPFFLGLAYWPVIGLLVAAVIFYSVSEILRSKGINIPLISKVTEIAARKRDENHFVLGPVTLVCGILIAALLLPLDCARVGIFALAFGDGLASLIGKLVGKITIPGAHGKTAAGSLTCFFAVFVSTYCCCHNCLVSLLIGLCAMFIEILPLSDFDNLIIPPVIGYIFSVLV</sequence>